<dbReference type="GO" id="GO:0004148">
    <property type="term" value="F:dihydrolipoyl dehydrogenase (NADH) activity"/>
    <property type="evidence" value="ECO:0007669"/>
    <property type="project" value="TreeGrafter"/>
</dbReference>
<dbReference type="InterPro" id="IPR036188">
    <property type="entry name" value="FAD/NAD-bd_sf"/>
</dbReference>
<evidence type="ECO:0000256" key="3">
    <source>
        <dbReference type="ARBA" id="ARBA00022630"/>
    </source>
</evidence>
<organism evidence="9 10">
    <name type="scientific">Brassica carinata</name>
    <name type="common">Ethiopian mustard</name>
    <name type="synonym">Abyssinian cabbage</name>
    <dbReference type="NCBI Taxonomy" id="52824"/>
    <lineage>
        <taxon>Eukaryota</taxon>
        <taxon>Viridiplantae</taxon>
        <taxon>Streptophyta</taxon>
        <taxon>Embryophyta</taxon>
        <taxon>Tracheophyta</taxon>
        <taxon>Spermatophyta</taxon>
        <taxon>Magnoliopsida</taxon>
        <taxon>eudicotyledons</taxon>
        <taxon>Gunneridae</taxon>
        <taxon>Pentapetalae</taxon>
        <taxon>rosids</taxon>
        <taxon>malvids</taxon>
        <taxon>Brassicales</taxon>
        <taxon>Brassicaceae</taxon>
        <taxon>Brassiceae</taxon>
        <taxon>Brassica</taxon>
    </lineage>
</organism>
<dbReference type="InterPro" id="IPR050151">
    <property type="entry name" value="Class-I_Pyr_Nuc-Dis_Oxidored"/>
</dbReference>
<dbReference type="PRINTS" id="PR00411">
    <property type="entry name" value="PNDRDTASEI"/>
</dbReference>
<sequence>MSSSNAAPGNLRFCGFRGEAFGFSTPKQLTSCRFQTHSKRIEGYSAAASSSSAAGNGAPWKSFDYDLVIIGAGVGGHGAALHAVEKVFMCVSSPSRPISGVGGRGAELEPTAEIIAFKVSAAGYDRHGVADHASNLATKIRNNLTNSIRHGHKIRTEIEPNEPKTDPLSDERKNTERVTFIEALDQLMPGFDPEISKLAGSKIFICFLTLLYKEPKDTLEVDAALIATGRAPFTKMVLVWTLENINVATQRGFIPVDERMRVIDGNGKLVPHLYCIGDANGKLMLAHAASAQGISGKLSINIPRNFPFFFFLIKLCASTCVGLVVEQVTGRDHVLNHLSIPAACFTHPEISMVGLTEPQAREAEKEGFKVSIAKDKFQGEHKGPTALAENEGEGLAKMIYRPDNGEILGVHIFGLHAADLIHEASNAIALGTRIQPDFSGFILMMVQDIKLAVHAHPTLSEVVDELFKAAKVESPASTTAQSVKAAV</sequence>
<feature type="domain" description="FAD/NAD(P)-binding" evidence="8">
    <location>
        <begin position="216"/>
        <end position="293"/>
    </location>
</feature>
<evidence type="ECO:0008006" key="11">
    <source>
        <dbReference type="Google" id="ProtNLM"/>
    </source>
</evidence>
<comment type="cofactor">
    <cofactor evidence="1">
        <name>FAD</name>
        <dbReference type="ChEBI" id="CHEBI:57692"/>
    </cofactor>
</comment>
<dbReference type="GO" id="GO:0050660">
    <property type="term" value="F:flavin adenine dinucleotide binding"/>
    <property type="evidence" value="ECO:0007669"/>
    <property type="project" value="TreeGrafter"/>
</dbReference>
<proteinExistence type="inferred from homology"/>
<dbReference type="AlphaFoldDB" id="A0A8X7Q492"/>
<comment type="caution">
    <text evidence="9">The sequence shown here is derived from an EMBL/GenBank/DDBJ whole genome shotgun (WGS) entry which is preliminary data.</text>
</comment>
<feature type="domain" description="Pyridine nucleotide-disulphide oxidoreductase dimerisation" evidence="7">
    <location>
        <begin position="340"/>
        <end position="465"/>
    </location>
</feature>
<evidence type="ECO:0000313" key="10">
    <source>
        <dbReference type="Proteomes" id="UP000886595"/>
    </source>
</evidence>
<keyword evidence="3" id="KW-0285">Flavoprotein</keyword>
<dbReference type="InterPro" id="IPR004099">
    <property type="entry name" value="Pyr_nucl-diS_OxRdtase_dimer"/>
</dbReference>
<dbReference type="GO" id="GO:0006103">
    <property type="term" value="P:2-oxoglutarate metabolic process"/>
    <property type="evidence" value="ECO:0007669"/>
    <property type="project" value="TreeGrafter"/>
</dbReference>
<evidence type="ECO:0000259" key="8">
    <source>
        <dbReference type="Pfam" id="PF07992"/>
    </source>
</evidence>
<dbReference type="OrthoDB" id="361797at2759"/>
<dbReference type="SUPFAM" id="SSF51905">
    <property type="entry name" value="FAD/NAD(P)-binding domain"/>
    <property type="match status" value="1"/>
</dbReference>
<comment type="similarity">
    <text evidence="2">Belongs to the class-I pyridine nucleotide-disulfide oxidoreductase family.</text>
</comment>
<evidence type="ECO:0000313" key="9">
    <source>
        <dbReference type="EMBL" id="KAG2263381.1"/>
    </source>
</evidence>
<dbReference type="SUPFAM" id="SSF55424">
    <property type="entry name" value="FAD/NAD-linked reductases, dimerisation (C-terminal) domain"/>
    <property type="match status" value="1"/>
</dbReference>
<dbReference type="PANTHER" id="PTHR22912">
    <property type="entry name" value="DISULFIDE OXIDOREDUCTASE"/>
    <property type="match status" value="1"/>
</dbReference>
<keyword evidence="4" id="KW-0274">FAD</keyword>
<dbReference type="InterPro" id="IPR016156">
    <property type="entry name" value="FAD/NAD-linked_Rdtase_dimer_sf"/>
</dbReference>
<dbReference type="EMBL" id="JAAMPC010000014">
    <property type="protein sequence ID" value="KAG2263381.1"/>
    <property type="molecule type" value="Genomic_DNA"/>
</dbReference>
<name>A0A8X7Q492_BRACI</name>
<dbReference type="Pfam" id="PF02852">
    <property type="entry name" value="Pyr_redox_dim"/>
    <property type="match status" value="1"/>
</dbReference>
<accession>A0A8X7Q492</accession>
<keyword evidence="10" id="KW-1185">Reference proteome</keyword>
<evidence type="ECO:0000256" key="4">
    <source>
        <dbReference type="ARBA" id="ARBA00022827"/>
    </source>
</evidence>
<keyword evidence="5" id="KW-0560">Oxidoreductase</keyword>
<dbReference type="FunFam" id="3.30.390.30:FF:000001">
    <property type="entry name" value="Dihydrolipoyl dehydrogenase"/>
    <property type="match status" value="1"/>
</dbReference>
<gene>
    <name evidence="9" type="ORF">Bca52824_070460</name>
</gene>
<dbReference type="PANTHER" id="PTHR22912:SF207">
    <property type="entry name" value="DIHYDROLIPOYL DEHYDROGENASE 2, CHLOROPLASTIC"/>
    <property type="match status" value="1"/>
</dbReference>
<evidence type="ECO:0000256" key="2">
    <source>
        <dbReference type="ARBA" id="ARBA00007532"/>
    </source>
</evidence>
<dbReference type="Pfam" id="PF07992">
    <property type="entry name" value="Pyr_redox_2"/>
    <property type="match status" value="1"/>
</dbReference>
<keyword evidence="6" id="KW-0520">NAD</keyword>
<protein>
    <recommendedName>
        <fullName evidence="11">Dihydrolipoyl dehydrogenase</fullName>
    </recommendedName>
</protein>
<dbReference type="Gene3D" id="3.50.50.60">
    <property type="entry name" value="FAD/NAD(P)-binding domain"/>
    <property type="match status" value="1"/>
</dbReference>
<evidence type="ECO:0000259" key="7">
    <source>
        <dbReference type="Pfam" id="PF02852"/>
    </source>
</evidence>
<evidence type="ECO:0000256" key="6">
    <source>
        <dbReference type="ARBA" id="ARBA00023027"/>
    </source>
</evidence>
<dbReference type="GO" id="GO:0045252">
    <property type="term" value="C:oxoglutarate dehydrogenase complex"/>
    <property type="evidence" value="ECO:0007669"/>
    <property type="project" value="TreeGrafter"/>
</dbReference>
<dbReference type="Proteomes" id="UP000886595">
    <property type="component" value="Unassembled WGS sequence"/>
</dbReference>
<dbReference type="Gene3D" id="3.30.390.30">
    <property type="match status" value="1"/>
</dbReference>
<evidence type="ECO:0000256" key="5">
    <source>
        <dbReference type="ARBA" id="ARBA00023002"/>
    </source>
</evidence>
<dbReference type="GO" id="GO:0005739">
    <property type="term" value="C:mitochondrion"/>
    <property type="evidence" value="ECO:0007669"/>
    <property type="project" value="TreeGrafter"/>
</dbReference>
<dbReference type="InterPro" id="IPR023753">
    <property type="entry name" value="FAD/NAD-binding_dom"/>
</dbReference>
<reference evidence="9 10" key="1">
    <citation type="submission" date="2020-02" db="EMBL/GenBank/DDBJ databases">
        <authorList>
            <person name="Ma Q."/>
            <person name="Huang Y."/>
            <person name="Song X."/>
            <person name="Pei D."/>
        </authorList>
    </citation>
    <scope>NUCLEOTIDE SEQUENCE [LARGE SCALE GENOMIC DNA]</scope>
    <source>
        <strain evidence="9">Sxm20200214</strain>
        <tissue evidence="9">Leaf</tissue>
    </source>
</reference>
<evidence type="ECO:0000256" key="1">
    <source>
        <dbReference type="ARBA" id="ARBA00001974"/>
    </source>
</evidence>